<keyword evidence="4" id="KW-1185">Reference proteome</keyword>
<dbReference type="Proteomes" id="UP000186817">
    <property type="component" value="Unassembled WGS sequence"/>
</dbReference>
<protein>
    <submittedName>
        <fullName evidence="3">Uncharacterized protein</fullName>
    </submittedName>
</protein>
<evidence type="ECO:0000256" key="1">
    <source>
        <dbReference type="SAM" id="Coils"/>
    </source>
</evidence>
<evidence type="ECO:0000313" key="4">
    <source>
        <dbReference type="Proteomes" id="UP000186817"/>
    </source>
</evidence>
<organism evidence="3 4">
    <name type="scientific">Symbiodinium microadriaticum</name>
    <name type="common">Dinoflagellate</name>
    <name type="synonym">Zooxanthella microadriatica</name>
    <dbReference type="NCBI Taxonomy" id="2951"/>
    <lineage>
        <taxon>Eukaryota</taxon>
        <taxon>Sar</taxon>
        <taxon>Alveolata</taxon>
        <taxon>Dinophyceae</taxon>
        <taxon>Suessiales</taxon>
        <taxon>Symbiodiniaceae</taxon>
        <taxon>Symbiodinium</taxon>
    </lineage>
</organism>
<comment type="caution">
    <text evidence="3">The sequence shown here is derived from an EMBL/GenBank/DDBJ whole genome shotgun (WGS) entry which is preliminary data.</text>
</comment>
<feature type="region of interest" description="Disordered" evidence="2">
    <location>
        <begin position="217"/>
        <end position="250"/>
    </location>
</feature>
<name>A0A1Q9ESY1_SYMMI</name>
<accession>A0A1Q9ESY1</accession>
<gene>
    <name evidence="3" type="ORF">AK812_SmicGene5770</name>
</gene>
<dbReference type="AlphaFoldDB" id="A0A1Q9ESY1"/>
<feature type="coiled-coil region" evidence="1">
    <location>
        <begin position="571"/>
        <end position="641"/>
    </location>
</feature>
<evidence type="ECO:0000256" key="2">
    <source>
        <dbReference type="SAM" id="MobiDB-lite"/>
    </source>
</evidence>
<evidence type="ECO:0000313" key="3">
    <source>
        <dbReference type="EMBL" id="OLQ10514.1"/>
    </source>
</evidence>
<proteinExistence type="predicted"/>
<reference evidence="3 4" key="1">
    <citation type="submission" date="2016-02" db="EMBL/GenBank/DDBJ databases">
        <title>Genome analysis of coral dinoflagellate symbionts highlights evolutionary adaptations to a symbiotic lifestyle.</title>
        <authorList>
            <person name="Aranda M."/>
            <person name="Li Y."/>
            <person name="Liew Y.J."/>
            <person name="Baumgarten S."/>
            <person name="Simakov O."/>
            <person name="Wilson M."/>
            <person name="Piel J."/>
            <person name="Ashoor H."/>
            <person name="Bougouffa S."/>
            <person name="Bajic V.B."/>
            <person name="Ryu T."/>
            <person name="Ravasi T."/>
            <person name="Bayer T."/>
            <person name="Micklem G."/>
            <person name="Kim H."/>
            <person name="Bhak J."/>
            <person name="Lajeunesse T.C."/>
            <person name="Voolstra C.R."/>
        </authorList>
    </citation>
    <scope>NUCLEOTIDE SEQUENCE [LARGE SCALE GENOMIC DNA]</scope>
    <source>
        <strain evidence="3 4">CCMP2467</strain>
    </source>
</reference>
<dbReference type="EMBL" id="LSRX01000076">
    <property type="protein sequence ID" value="OLQ10514.1"/>
    <property type="molecule type" value="Genomic_DNA"/>
</dbReference>
<keyword evidence="1" id="KW-0175">Coiled coil</keyword>
<feature type="compositionally biased region" description="Low complexity" evidence="2">
    <location>
        <begin position="232"/>
        <end position="241"/>
    </location>
</feature>
<sequence length="713" mass="78830">MTASTGGRRPDRWSPSFTTAAISRQQGADLAEAAIIAAINSPSIEQLEQVLRASKGIEFQDYKYVHEARALLLRLREVKNDLADAMKARFPEQLREALQAAIDAKLQGIDKARSLLDKLDLVVERLDTAKGLTPLKAAIEAAETARLPEEIIVVGRERLIRREAAQQGLEEAIEAARVPDLLEALKAAEGLWVCEPEGFLDPPDYAKKYERQGLSCEPKLPKGAKPVPRPPLVSSSVLLDPRSSDSEELQEWSKSTGHGFYSQYILVSHPQDHLLGLPLLAGPDVSPDYVKKSAETVRHVLFDAAVSRTTAANLAHTGIKFLIAAEEDEEKDTWLVHPEVSRSFTTGLGGASPLFPSIGVHDGETQASVVEELFHTIQYCSLSPRTVCMYRRAYKNAMELRLYETDHSGKEVDGEPVPTVQADEYLAMALQRWFGSHVGTDEYHVPGNDMHRSGRSSLQKKDPQAFCILTTIFRANDTWDPASNEPWASFPNKANRVMEMGDVEDFCHPVLEHLGSGCMDLPAEPEARERVELLGQTQGALQKAMSTKVIPDLSAALTLASKAGLKEHQMIHEARSLLSKLMNRRENVKKELEKAVKFRHPVKLKMTIMSARLAQVSLKRILDAEEVRKRVEELLEAMADAAGIEEREKTLADADRSDVLQHESIWFVFRDPVGNLGCNLRHVVTTAATAEACGFEFGASSSTGRISKLEATC</sequence>